<evidence type="ECO:0000313" key="1">
    <source>
        <dbReference type="EMBL" id="MBL7559919.1"/>
    </source>
</evidence>
<gene>
    <name evidence="1" type="ORF">JAO71_08905</name>
</gene>
<protein>
    <recommendedName>
        <fullName evidence="3">EF-hand domain-containing protein</fullName>
    </recommendedName>
</protein>
<keyword evidence="2" id="KW-1185">Reference proteome</keyword>
<proteinExistence type="predicted"/>
<comment type="caution">
    <text evidence="1">The sequence shown here is derived from an EMBL/GenBank/DDBJ whole genome shotgun (WGS) entry which is preliminary data.</text>
</comment>
<dbReference type="PROSITE" id="PS00018">
    <property type="entry name" value="EF_HAND_1"/>
    <property type="match status" value="1"/>
</dbReference>
<accession>A0ABS1WLC2</accession>
<reference evidence="1 2" key="1">
    <citation type="submission" date="2020-12" db="EMBL/GenBank/DDBJ databases">
        <title>Olleya sediminilitoris sp. nov., isolated from a tidal flat.</title>
        <authorList>
            <person name="Park S."/>
            <person name="Yoon J.-H."/>
        </authorList>
    </citation>
    <scope>NUCLEOTIDE SEQUENCE [LARGE SCALE GENOMIC DNA]</scope>
    <source>
        <strain evidence="1 2">YSTF-M6</strain>
    </source>
</reference>
<dbReference type="InterPro" id="IPR018247">
    <property type="entry name" value="EF_Hand_1_Ca_BS"/>
</dbReference>
<dbReference type="Proteomes" id="UP000605013">
    <property type="component" value="Unassembled WGS sequence"/>
</dbReference>
<dbReference type="RefSeq" id="WP_203000331.1">
    <property type="nucleotide sequence ID" value="NZ_JAEMEF010000006.1"/>
</dbReference>
<dbReference type="EMBL" id="JAEMEF010000006">
    <property type="protein sequence ID" value="MBL7559919.1"/>
    <property type="molecule type" value="Genomic_DNA"/>
</dbReference>
<evidence type="ECO:0000313" key="2">
    <source>
        <dbReference type="Proteomes" id="UP000605013"/>
    </source>
</evidence>
<evidence type="ECO:0008006" key="3">
    <source>
        <dbReference type="Google" id="ProtNLM"/>
    </source>
</evidence>
<organism evidence="1 2">
    <name type="scientific">Olleya sediminilitoris</name>
    <dbReference type="NCBI Taxonomy" id="2795739"/>
    <lineage>
        <taxon>Bacteria</taxon>
        <taxon>Pseudomonadati</taxon>
        <taxon>Bacteroidota</taxon>
        <taxon>Flavobacteriia</taxon>
        <taxon>Flavobacteriales</taxon>
        <taxon>Flavobacteriaceae</taxon>
    </lineage>
</organism>
<name>A0ABS1WLC2_9FLAO</name>
<sequence>MSLKKISYPILPSDRELSNKNVVQKELTNEELNERYYGHNNSFGFYPIGRLSSWHGGIHIEGSNCVRAIADGRIIAYRFAEDYLLEKDTQRKYSNSFILVQHNYESPGKQKNKDEEPTTQKLRFYSLYMHLMPKKELEKNNGKNIPDLYAKYTAKVSGKAQQKGLRLRSGTDLETVTIDRKKVKRGKVKHVLPKGTEVTYDVNSATKKIRTKEEGYILGASFSVDHWIYQHKTTYTPVYYKGDHDLFMATSGDRVKSLKDGTIIINIEEDIIPTSEKGAIVRKKPNSKSDFIRVEKKENDLGEIEIVDNEWVKIKGKEEYILKKDLKIKKTLKNDIVLNSVKNVDTSIKAGDIIGVPAQYSFEKQNAYNCVHLEVFTDDTEVDNFLKNHVGDDNQTTIEIPKGKTLQIAKPCNFLKKDTKVKILEIKDHYTQIGFEDIEGIVTFDNRIKWNSTGKYYQISSFEKVNSDFNNLLDSSVKKLYFSDYMKKDANGEFSKTTKKAESIARSKDAKHIKYRKLKYNHPKENKKYWVDNTEVVGDKNTWVTLTQDIKSYYEEEPKKTNTDIITTEKITARKISTTKDNKDIDWYNVQGKGKQKTNKGWIKKSDLTFINPYNWLDESYGWEVFEDPDNNYFYHFGESFTNNTPKKFVNKVWEKLKKYDDDQNNLLTENELNNAMQKDTAVKDLSRLICKHFNEWDIKNKISDFNTEIDKVYEKGVNLATGDKKIKLEEARDAKKVLLEEKINNLCFWDQITDGDVAEADQHYNGKVKPEEKRTFPVDSSSIYHFHPIAFVEHMKLITAPTQAPWVEYILQEFETYKGIKEKESPLKEKISEYHNAGTAKGHNYKIAWCASFVSWCFDQTKSYKKINSGANSYAFDWGPHGNLKAAAKSKAADGWKEGEETEAFVGAVIVLSYSHCAFIVGKNSMTNRYVYIGGNQGSRVAGEQQIKYGTVKIGQEFAIMKPKKYKVQSFTLPEMNKNADGSYKSSR</sequence>